<keyword evidence="1" id="KW-0812">Transmembrane</keyword>
<feature type="transmembrane region" description="Helical" evidence="1">
    <location>
        <begin position="70"/>
        <end position="88"/>
    </location>
</feature>
<protein>
    <submittedName>
        <fullName evidence="2">Uncharacterized protein</fullName>
    </submittedName>
</protein>
<dbReference type="AlphaFoldDB" id="A0A9X2C1F6"/>
<dbReference type="RefSeq" id="WP_275684805.1">
    <property type="nucleotide sequence ID" value="NZ_JAJLJH010000010.1"/>
</dbReference>
<organism evidence="2 3">
    <name type="scientific">Scleromatobacter humisilvae</name>
    <dbReference type="NCBI Taxonomy" id="2897159"/>
    <lineage>
        <taxon>Bacteria</taxon>
        <taxon>Pseudomonadati</taxon>
        <taxon>Pseudomonadota</taxon>
        <taxon>Betaproteobacteria</taxon>
        <taxon>Burkholderiales</taxon>
        <taxon>Sphaerotilaceae</taxon>
        <taxon>Scleromatobacter</taxon>
    </lineage>
</organism>
<keyword evidence="1" id="KW-0472">Membrane</keyword>
<evidence type="ECO:0000313" key="2">
    <source>
        <dbReference type="EMBL" id="MCK9688758.1"/>
    </source>
</evidence>
<comment type="caution">
    <text evidence="2">The sequence shown here is derived from an EMBL/GenBank/DDBJ whole genome shotgun (WGS) entry which is preliminary data.</text>
</comment>
<name>A0A9X2C1F6_9BURK</name>
<accession>A0A9X2C1F6</accession>
<dbReference type="Proteomes" id="UP001139353">
    <property type="component" value="Unassembled WGS sequence"/>
</dbReference>
<sequence>MPAPNRLSILISAALAVATPLLAGSLAWRLIDEEPRSGVGYVLLYWPSLLLDQLPARAAEAFQRSALPTVLLYFGGYLLLCQLARTLWRRLR</sequence>
<evidence type="ECO:0000256" key="1">
    <source>
        <dbReference type="SAM" id="Phobius"/>
    </source>
</evidence>
<keyword evidence="3" id="KW-1185">Reference proteome</keyword>
<reference evidence="2" key="1">
    <citation type="submission" date="2021-11" db="EMBL/GenBank/DDBJ databases">
        <title>BS-T2-15 a new species belonging to the Comamonadaceae family isolated from the soil of a French oak forest.</title>
        <authorList>
            <person name="Mieszkin S."/>
            <person name="Alain K."/>
        </authorList>
    </citation>
    <scope>NUCLEOTIDE SEQUENCE</scope>
    <source>
        <strain evidence="2">BS-T2-15</strain>
    </source>
</reference>
<gene>
    <name evidence="2" type="ORF">LPC04_23850</name>
</gene>
<dbReference type="EMBL" id="JAJLJH010000010">
    <property type="protein sequence ID" value="MCK9688758.1"/>
    <property type="molecule type" value="Genomic_DNA"/>
</dbReference>
<proteinExistence type="predicted"/>
<evidence type="ECO:0000313" key="3">
    <source>
        <dbReference type="Proteomes" id="UP001139353"/>
    </source>
</evidence>
<keyword evidence="1" id="KW-1133">Transmembrane helix</keyword>